<evidence type="ECO:0000313" key="1">
    <source>
        <dbReference type="EMBL" id="CAA9368657.1"/>
    </source>
</evidence>
<proteinExistence type="predicted"/>
<gene>
    <name evidence="1" type="ORF">AVDCRST_MAG93-8199</name>
</gene>
<organism evidence="1">
    <name type="scientific">uncultured Chloroflexia bacterium</name>
    <dbReference type="NCBI Taxonomy" id="1672391"/>
    <lineage>
        <taxon>Bacteria</taxon>
        <taxon>Bacillati</taxon>
        <taxon>Chloroflexota</taxon>
        <taxon>Chloroflexia</taxon>
        <taxon>environmental samples</taxon>
    </lineage>
</organism>
<dbReference type="EMBL" id="CADCTR010002764">
    <property type="protein sequence ID" value="CAA9368657.1"/>
    <property type="molecule type" value="Genomic_DNA"/>
</dbReference>
<name>A0A6J4MTW8_9CHLR</name>
<protein>
    <submittedName>
        <fullName evidence="1">Uncharacterized protein</fullName>
    </submittedName>
</protein>
<accession>A0A6J4MTW8</accession>
<reference evidence="1" key="1">
    <citation type="submission" date="2020-02" db="EMBL/GenBank/DDBJ databases">
        <authorList>
            <person name="Meier V. D."/>
        </authorList>
    </citation>
    <scope>NUCLEOTIDE SEQUENCE</scope>
    <source>
        <strain evidence="1">AVDCRST_MAG93</strain>
    </source>
</reference>
<dbReference type="AlphaFoldDB" id="A0A6J4MTW8"/>
<sequence length="83" mass="9375">MRGRLGRRLGEVFACSGGHKATATRLLSSSPDSCYQYLQHGSGRKMLGAFSLSLPCHKVCYVRVYVKFRPAFEMAFWDRQVCP</sequence>